<dbReference type="EMBL" id="AP025314">
    <property type="protein sequence ID" value="BDD07723.1"/>
    <property type="molecule type" value="Genomic_DNA"/>
</dbReference>
<accession>A0AAU9CD92</accession>
<reference evidence="1 2" key="1">
    <citation type="submission" date="2021-12" db="EMBL/GenBank/DDBJ databases">
        <title>Genome sequencing of bacteria with rrn-lacking chromosome and rrn-plasmid.</title>
        <authorList>
            <person name="Anda M."/>
            <person name="Iwasaki W."/>
        </authorList>
    </citation>
    <scope>NUCLEOTIDE SEQUENCE [LARGE SCALE GENOMIC DNA]</scope>
    <source>
        <strain evidence="1 2">DSM 100852</strain>
    </source>
</reference>
<sequence length="199" mass="22931">MTSQRNVIIFFIALTSFHLTSCRNYNSEEYLKMEEQAINELIPMMTDLQYMTKANHAGIDSLKLYIISSLDTTIYPPHFPTNDLDINYQDDLRRYNKENRLFAPIINGTLKKRSIQNNFTCKGLIIDLAPLENSMDLAKNPDVLGVLTISRIYFERGFKKGYLSYTFYCGTGCCWSNNVEIRKIDGKWIFSEIFSGGIA</sequence>
<dbReference type="AlphaFoldDB" id="A0AAU9CD92"/>
<evidence type="ECO:0000313" key="2">
    <source>
        <dbReference type="Proteomes" id="UP001348817"/>
    </source>
</evidence>
<evidence type="ECO:0008006" key="3">
    <source>
        <dbReference type="Google" id="ProtNLM"/>
    </source>
</evidence>
<name>A0AAU9CD92_9BACT</name>
<dbReference type="KEGG" id="fax:FUAX_01550"/>
<keyword evidence="2" id="KW-1185">Reference proteome</keyword>
<dbReference type="RefSeq" id="WP_338393033.1">
    <property type="nucleotide sequence ID" value="NZ_AP025314.1"/>
</dbReference>
<proteinExistence type="predicted"/>
<gene>
    <name evidence="1" type="ORF">FUAX_01550</name>
</gene>
<organism evidence="1 2">
    <name type="scientific">Fulvitalea axinellae</name>
    <dbReference type="NCBI Taxonomy" id="1182444"/>
    <lineage>
        <taxon>Bacteria</taxon>
        <taxon>Pseudomonadati</taxon>
        <taxon>Bacteroidota</taxon>
        <taxon>Cytophagia</taxon>
        <taxon>Cytophagales</taxon>
        <taxon>Persicobacteraceae</taxon>
        <taxon>Fulvitalea</taxon>
    </lineage>
</organism>
<protein>
    <recommendedName>
        <fullName evidence="3">Lipoprotein</fullName>
    </recommendedName>
</protein>
<dbReference type="Proteomes" id="UP001348817">
    <property type="component" value="Chromosome"/>
</dbReference>
<evidence type="ECO:0000313" key="1">
    <source>
        <dbReference type="EMBL" id="BDD07723.1"/>
    </source>
</evidence>